<dbReference type="InterPro" id="IPR030378">
    <property type="entry name" value="G_CP_dom"/>
</dbReference>
<dbReference type="InterPro" id="IPR016478">
    <property type="entry name" value="GTPase_MTG1"/>
</dbReference>
<feature type="binding site" evidence="5">
    <location>
        <begin position="99"/>
        <end position="100"/>
    </location>
    <ligand>
        <name>GTP</name>
        <dbReference type="ChEBI" id="CHEBI:37565"/>
    </ligand>
</feature>
<dbReference type="InterPro" id="IPR019991">
    <property type="entry name" value="GTP-bd_ribosome_bgen"/>
</dbReference>
<evidence type="ECO:0000256" key="1">
    <source>
        <dbReference type="ARBA" id="ARBA00014898"/>
    </source>
</evidence>
<dbReference type="EMBL" id="UGPP01000001">
    <property type="protein sequence ID" value="STY71408.1"/>
    <property type="molecule type" value="Genomic_DNA"/>
</dbReference>
<dbReference type="GO" id="GO:0005525">
    <property type="term" value="F:GTP binding"/>
    <property type="evidence" value="ECO:0007669"/>
    <property type="project" value="UniProtKB-KW"/>
</dbReference>
<dbReference type="RefSeq" id="WP_008537671.1">
    <property type="nucleotide sequence ID" value="NZ_UGPP01000001.1"/>
</dbReference>
<evidence type="ECO:0000256" key="3">
    <source>
        <dbReference type="ARBA" id="ARBA00023134"/>
    </source>
</evidence>
<dbReference type="PANTHER" id="PTHR45782:SF4">
    <property type="entry name" value="MITOCHONDRIAL RIBOSOME-ASSOCIATED GTPASE 1"/>
    <property type="match status" value="1"/>
</dbReference>
<dbReference type="AlphaFoldDB" id="A0A378NZH0"/>
<evidence type="ECO:0000313" key="7">
    <source>
        <dbReference type="EMBL" id="STY71408.1"/>
    </source>
</evidence>
<dbReference type="GO" id="GO:0006412">
    <property type="term" value="P:translation"/>
    <property type="evidence" value="ECO:0007669"/>
    <property type="project" value="TreeGrafter"/>
</dbReference>
<dbReference type="InterPro" id="IPR023179">
    <property type="entry name" value="GTP-bd_ortho_bundle_sf"/>
</dbReference>
<dbReference type="FunFam" id="3.40.50.300:FF:000590">
    <property type="entry name" value="Ribosome biogenesis GTPase A"/>
    <property type="match status" value="1"/>
</dbReference>
<dbReference type="NCBIfam" id="TIGR03596">
    <property type="entry name" value="GTPase_YlqF"/>
    <property type="match status" value="1"/>
</dbReference>
<evidence type="ECO:0000313" key="8">
    <source>
        <dbReference type="Proteomes" id="UP000255234"/>
    </source>
</evidence>
<accession>A0A378NZH0</accession>
<keyword evidence="3 4" id="KW-0342">GTP-binding</keyword>
<dbReference type="CDD" id="cd01856">
    <property type="entry name" value="YlqF"/>
    <property type="match status" value="1"/>
</dbReference>
<dbReference type="Pfam" id="PF01926">
    <property type="entry name" value="MMR_HSR1"/>
    <property type="match status" value="1"/>
</dbReference>
<evidence type="ECO:0000259" key="6">
    <source>
        <dbReference type="PROSITE" id="PS51721"/>
    </source>
</evidence>
<feature type="binding site" evidence="5">
    <location>
        <position position="187"/>
    </location>
    <ligand>
        <name>GTP</name>
        <dbReference type="ChEBI" id="CHEBI:37565"/>
    </ligand>
</feature>
<comment type="similarity">
    <text evidence="4">Belongs to the TRAFAC class YlqF/YawG GTPase family. MTG1 subfamily.</text>
</comment>
<dbReference type="InterPro" id="IPR027417">
    <property type="entry name" value="P-loop_NTPase"/>
</dbReference>
<keyword evidence="4" id="KW-0963">Cytoplasm</keyword>
<dbReference type="Gene3D" id="1.10.1580.10">
    <property type="match status" value="1"/>
</dbReference>
<feature type="domain" description="CP-type G" evidence="6">
    <location>
        <begin position="23"/>
        <end position="191"/>
    </location>
</feature>
<protein>
    <recommendedName>
        <fullName evidence="1 4">Ribosome biogenesis GTPase A</fullName>
    </recommendedName>
</protein>
<dbReference type="GO" id="GO:0003924">
    <property type="term" value="F:GTPase activity"/>
    <property type="evidence" value="ECO:0007669"/>
    <property type="project" value="TreeGrafter"/>
</dbReference>
<dbReference type="STRING" id="1122216.GCA_000423385_00775"/>
<dbReference type="Gene3D" id="3.40.50.300">
    <property type="entry name" value="P-loop containing nucleotide triphosphate hydrolases"/>
    <property type="match status" value="1"/>
</dbReference>
<organism evidence="7 8">
    <name type="scientific">Megamonas hypermegale</name>
    <dbReference type="NCBI Taxonomy" id="158847"/>
    <lineage>
        <taxon>Bacteria</taxon>
        <taxon>Bacillati</taxon>
        <taxon>Bacillota</taxon>
        <taxon>Negativicutes</taxon>
        <taxon>Selenomonadales</taxon>
        <taxon>Selenomonadaceae</taxon>
        <taxon>Megamonas</taxon>
    </lineage>
</organism>
<comment type="subcellular location">
    <subcellularLocation>
        <location evidence="4">Cytoplasm</location>
    </subcellularLocation>
</comment>
<proteinExistence type="inferred from homology"/>
<dbReference type="PROSITE" id="PS51721">
    <property type="entry name" value="G_CP"/>
    <property type="match status" value="1"/>
</dbReference>
<comment type="function">
    <text evidence="4">Required for a late step of 50S ribosomal subunit assembly. Has GTPase activity.</text>
</comment>
<dbReference type="PIRSF" id="PIRSF006230">
    <property type="entry name" value="MG442"/>
    <property type="match status" value="1"/>
</dbReference>
<dbReference type="InterPro" id="IPR006073">
    <property type="entry name" value="GTP-bd"/>
</dbReference>
<keyword evidence="2 4" id="KW-0547">Nucleotide-binding</keyword>
<feature type="binding site" evidence="5">
    <location>
        <begin position="143"/>
        <end position="148"/>
    </location>
    <ligand>
        <name>GTP</name>
        <dbReference type="ChEBI" id="CHEBI:37565"/>
    </ligand>
</feature>
<reference evidence="7 8" key="1">
    <citation type="submission" date="2018-06" db="EMBL/GenBank/DDBJ databases">
        <authorList>
            <consortium name="Pathogen Informatics"/>
            <person name="Doyle S."/>
        </authorList>
    </citation>
    <scope>NUCLEOTIDE SEQUENCE [LARGE SCALE GENOMIC DNA]</scope>
    <source>
        <strain evidence="7 8">NCTC10571</strain>
    </source>
</reference>
<name>A0A378NZH0_9FIRM</name>
<evidence type="ECO:0000256" key="2">
    <source>
        <dbReference type="ARBA" id="ARBA00022741"/>
    </source>
</evidence>
<evidence type="ECO:0000256" key="4">
    <source>
        <dbReference type="PIRNR" id="PIRNR006230"/>
    </source>
</evidence>
<dbReference type="PANTHER" id="PTHR45782">
    <property type="entry name" value="MITOCHONDRIAL RIBOSOME-ASSOCIATED GTPASE 1"/>
    <property type="match status" value="1"/>
</dbReference>
<dbReference type="GO" id="GO:0005737">
    <property type="term" value="C:cytoplasm"/>
    <property type="evidence" value="ECO:0007669"/>
    <property type="project" value="UniProtKB-SubCell"/>
</dbReference>
<dbReference type="SUPFAM" id="SSF52540">
    <property type="entry name" value="P-loop containing nucleoside triphosphate hydrolases"/>
    <property type="match status" value="1"/>
</dbReference>
<dbReference type="GeneID" id="62778827"/>
<evidence type="ECO:0000256" key="5">
    <source>
        <dbReference type="PIRSR" id="PIRSR006230-1"/>
    </source>
</evidence>
<gene>
    <name evidence="7" type="primary">rbgA</name>
    <name evidence="7" type="ORF">NCTC10571_01564</name>
</gene>
<dbReference type="Proteomes" id="UP000255234">
    <property type="component" value="Unassembled WGS sequence"/>
</dbReference>
<sequence>MEENMQYDDLGTLAQLNWFPGHMAKAKRIIVENLKLVDVVIELRDARIPNSSANPILKDLIGKKPHLIALNKIDLADNNINNKWEEYFTSMGKSVVKINSLDGKGIRQLVTVADELAKVKTAKFANKGVKPRNARVMIVGIPNVGKSSLINRLSGSASLKTADKPGVTRAKQWIKIKNNLDLLDTPGILWPKFEDPEVGLNLAFTGAISDEVYDIERAAEILLWRLKDDYAKNIKERYKIDEIPQTSEELFTLVGKKRGFLQKGGIVDTEKTAIAVLKDFRAGKLGKISLERP</sequence>
<feature type="binding site" evidence="5">
    <location>
        <begin position="71"/>
        <end position="74"/>
    </location>
    <ligand>
        <name>GTP</name>
        <dbReference type="ChEBI" id="CHEBI:37565"/>
    </ligand>
</feature>